<feature type="region of interest" description="Disordered" evidence="2">
    <location>
        <begin position="274"/>
        <end position="299"/>
    </location>
</feature>
<name>A0A5A9NYQ8_9TELE</name>
<feature type="transmembrane region" description="Helical" evidence="3">
    <location>
        <begin position="474"/>
        <end position="496"/>
    </location>
</feature>
<dbReference type="InterPro" id="IPR046371">
    <property type="entry name" value="Bcl-2_BH1-3"/>
</dbReference>
<keyword evidence="6" id="KW-1185">Reference proteome</keyword>
<dbReference type="GO" id="GO:0042981">
    <property type="term" value="P:regulation of apoptotic process"/>
    <property type="evidence" value="ECO:0007669"/>
    <property type="project" value="InterPro"/>
</dbReference>
<dbReference type="InterPro" id="IPR036834">
    <property type="entry name" value="Bcl-2-like_sf"/>
</dbReference>
<feature type="domain" description="Bcl-2 Bcl-2 homology region 1-3" evidence="4">
    <location>
        <begin position="101"/>
        <end position="192"/>
    </location>
</feature>
<evidence type="ECO:0000313" key="6">
    <source>
        <dbReference type="Proteomes" id="UP000324632"/>
    </source>
</evidence>
<evidence type="ECO:0000256" key="3">
    <source>
        <dbReference type="SAM" id="Phobius"/>
    </source>
</evidence>
<feature type="compositionally biased region" description="Basic and acidic residues" evidence="2">
    <location>
        <begin position="44"/>
        <end position="62"/>
    </location>
</feature>
<comment type="caution">
    <text evidence="5">The sequence shown here is derived from an EMBL/GenBank/DDBJ whole genome shotgun (WGS) entry which is preliminary data.</text>
</comment>
<evidence type="ECO:0000256" key="2">
    <source>
        <dbReference type="SAM" id="MobiDB-lite"/>
    </source>
</evidence>
<sequence>MAASGSSTTVPEGFHYETKYAILSYLSLLPSSRSRPSEGTAAEGESHSSQEMEKERKSSLKKQIENELKQLEEEIAACFDRHTSPVFSPADPESSIEDSLAVLADRVSWDLDTHLSSATHRLLNSDLSFDCFREAVEELSSHAQTGWSKVLVPLVLLQALLPGGQPLGSLLEYGLHYIEESQSDFIIQQGGWGTVFSLEETEDPGVIIAEDSNDIYILSGEQASDQLSPPTSLLTLEDSSGPTSWQTESLPVSLTGHESWAQVGIMDPEDVKSLDSAEGVGTAEEQSENNSSNSDIVHVEREDAELLEEGGETMEEAELQSSVLSVLGSESELAAVREEVPLEPSVSVEQPNVVSEITPKVSDVPPPASVEEENLAHHAAIPVTSFLVPEPELQSQPEPLLAPVEPQSTSLDLLPNIVPPPDLEPEPVQATLEQEVLPGVEQKTTSTAQELSASTEHLVQKQSVPQPESCDLPVLLYGGAALVAIAAVLACGVLAYKKK</sequence>
<feature type="region of interest" description="Disordered" evidence="2">
    <location>
        <begin position="32"/>
        <end position="62"/>
    </location>
</feature>
<protein>
    <submittedName>
        <fullName evidence="5">Bcl-2-like protein 13</fullName>
    </submittedName>
</protein>
<dbReference type="Gene3D" id="1.10.437.10">
    <property type="entry name" value="Blc2-like"/>
    <property type="match status" value="1"/>
</dbReference>
<keyword evidence="3" id="KW-1133">Transmembrane helix</keyword>
<feature type="region of interest" description="Disordered" evidence="2">
    <location>
        <begin position="222"/>
        <end position="249"/>
    </location>
</feature>
<evidence type="ECO:0000256" key="1">
    <source>
        <dbReference type="ARBA" id="ARBA00009458"/>
    </source>
</evidence>
<keyword evidence="3" id="KW-0472">Membrane</keyword>
<dbReference type="Pfam" id="PF00452">
    <property type="entry name" value="Bcl-2"/>
    <property type="match status" value="1"/>
</dbReference>
<keyword evidence="3" id="KW-0812">Transmembrane</keyword>
<dbReference type="Proteomes" id="UP000324632">
    <property type="component" value="Chromosome 11"/>
</dbReference>
<dbReference type="InterPro" id="IPR042398">
    <property type="entry name" value="BCL2L13"/>
</dbReference>
<accession>A0A5A9NYQ8</accession>
<dbReference type="PANTHER" id="PTHR15758">
    <property type="entry name" value="BCL-2-LIKE PROTEIN 13"/>
    <property type="match status" value="1"/>
</dbReference>
<evidence type="ECO:0000259" key="4">
    <source>
        <dbReference type="Pfam" id="PF00452"/>
    </source>
</evidence>
<proteinExistence type="inferred from homology"/>
<dbReference type="EMBL" id="SOYY01000011">
    <property type="protein sequence ID" value="KAA0714970.1"/>
    <property type="molecule type" value="Genomic_DNA"/>
</dbReference>
<dbReference type="GO" id="GO:0016020">
    <property type="term" value="C:membrane"/>
    <property type="evidence" value="ECO:0007669"/>
    <property type="project" value="TreeGrafter"/>
</dbReference>
<dbReference type="AlphaFoldDB" id="A0A5A9NYQ8"/>
<evidence type="ECO:0000313" key="5">
    <source>
        <dbReference type="EMBL" id="KAA0714970.1"/>
    </source>
</evidence>
<reference evidence="5 6" key="1">
    <citation type="journal article" date="2019" name="Mol. Ecol. Resour.">
        <title>Chromosome-level genome assembly of Triplophysa tibetana, a fish adapted to the harsh high-altitude environment of the Tibetan Plateau.</title>
        <authorList>
            <person name="Yang X."/>
            <person name="Liu H."/>
            <person name="Ma Z."/>
            <person name="Zou Y."/>
            <person name="Zou M."/>
            <person name="Mao Y."/>
            <person name="Li X."/>
            <person name="Wang H."/>
            <person name="Chen T."/>
            <person name="Wang W."/>
            <person name="Yang R."/>
        </authorList>
    </citation>
    <scope>NUCLEOTIDE SEQUENCE [LARGE SCALE GENOMIC DNA]</scope>
    <source>
        <strain evidence="5">TTIB1903HZAU</strain>
        <tissue evidence="5">Muscle</tissue>
    </source>
</reference>
<organism evidence="5 6">
    <name type="scientific">Triplophysa tibetana</name>
    <dbReference type="NCBI Taxonomy" id="1572043"/>
    <lineage>
        <taxon>Eukaryota</taxon>
        <taxon>Metazoa</taxon>
        <taxon>Chordata</taxon>
        <taxon>Craniata</taxon>
        <taxon>Vertebrata</taxon>
        <taxon>Euteleostomi</taxon>
        <taxon>Actinopterygii</taxon>
        <taxon>Neopterygii</taxon>
        <taxon>Teleostei</taxon>
        <taxon>Ostariophysi</taxon>
        <taxon>Cypriniformes</taxon>
        <taxon>Nemacheilidae</taxon>
        <taxon>Triplophysa</taxon>
    </lineage>
</organism>
<dbReference type="GO" id="GO:0006915">
    <property type="term" value="P:apoptotic process"/>
    <property type="evidence" value="ECO:0007669"/>
    <property type="project" value="InterPro"/>
</dbReference>
<dbReference type="PANTHER" id="PTHR15758:SF2">
    <property type="entry name" value="BCL-2-LIKE PROTEIN 13"/>
    <property type="match status" value="1"/>
</dbReference>
<gene>
    <name evidence="5" type="ORF">E1301_Tti010190</name>
</gene>
<dbReference type="GO" id="GO:0005739">
    <property type="term" value="C:mitochondrion"/>
    <property type="evidence" value="ECO:0007669"/>
    <property type="project" value="TreeGrafter"/>
</dbReference>
<comment type="similarity">
    <text evidence="1">Belongs to the Bcl-2 family.</text>
</comment>
<dbReference type="SUPFAM" id="SSF56854">
    <property type="entry name" value="Bcl-2 inhibitors of programmed cell death"/>
    <property type="match status" value="1"/>
</dbReference>